<dbReference type="InterPro" id="IPR029060">
    <property type="entry name" value="PIN-like_dom_sf"/>
</dbReference>
<dbReference type="SUPFAM" id="SSF88723">
    <property type="entry name" value="PIN domain-like"/>
    <property type="match status" value="1"/>
</dbReference>
<feature type="domain" description="Asteroid" evidence="2">
    <location>
        <begin position="160"/>
        <end position="429"/>
    </location>
</feature>
<gene>
    <name evidence="3" type="ORF">BDV28DRAFT_91551</name>
</gene>
<dbReference type="PANTHER" id="PTHR15665:SF1">
    <property type="entry name" value="PROTEIN ASTEROID HOMOLOG 1"/>
    <property type="match status" value="1"/>
</dbReference>
<dbReference type="PANTHER" id="PTHR15665">
    <property type="entry name" value="ASTEROID PROTEIN"/>
    <property type="match status" value="1"/>
</dbReference>
<comment type="similarity">
    <text evidence="1">Belongs to the asteroid family.</text>
</comment>
<evidence type="ECO:0000313" key="4">
    <source>
        <dbReference type="Proteomes" id="UP000327118"/>
    </source>
</evidence>
<evidence type="ECO:0000256" key="1">
    <source>
        <dbReference type="ARBA" id="ARBA00007398"/>
    </source>
</evidence>
<dbReference type="Gene3D" id="3.40.50.1010">
    <property type="entry name" value="5'-nuclease"/>
    <property type="match status" value="1"/>
</dbReference>
<sequence length="626" mass="71228">MGIPRLRQHLHPLSETVLLEGRPHKCQQGVGYVKSVVIDGPSLVYHVFWRLLSWSDSTIGFPNAQPTCNEVSCGVMIYLLALTSLGVKIQGIYFDGALPYRKRATRFSRLEKSRRKLELLRLKSHSGLQKIGSPNNRRAIAVENVLRSRPLPVRYNGLPENPFIVSAVFEDLRYRWNRENILTMARDTLCLQSVELEGFPWADITVMVPGEADGYCACTAKHTSSAVLTNDSDLLLYDLGAQGSIITLDSVEIIGWNPHEPMEWQIEALRLSPALVTQRLGISDILRLAFELKIRPDAGMSELVHRAKSSHKDSEYTSDYRYFIQEYQEDLHTLGNEKLQCLLHFDTRVSELFWQYEMRQSHVSSNGPHMYLPILNEDHTRRCAWTEGRLYRNLAFSILNASRPASEKFDSINEFVRRGGRIAVDKMALGNDNWITTRTSVLLTRLESIKNLIETDTTSPAYWIIFSLCELYDGDSSTPPDPAQLRRFLTLGHMDEKFDWADIHLTAQIQSVLYSLRILRQLLSIPTATHDKMTELRAILSNLPPLRVIMGSTTSMIEESLTESFIHRIIQLLGKEPCCESAVGVTSMRQPFPLPSASQQYVSQVKNSMIHKKMGDVNMYDLLPMS</sequence>
<dbReference type="AlphaFoldDB" id="A0A5N6YSN0"/>
<evidence type="ECO:0000313" key="3">
    <source>
        <dbReference type="EMBL" id="KAE8348431.1"/>
    </source>
</evidence>
<reference evidence="4" key="1">
    <citation type="submission" date="2019-04" db="EMBL/GenBank/DDBJ databases">
        <title>Friends and foes A comparative genomics studyof 23 Aspergillus species from section Flavi.</title>
        <authorList>
            <consortium name="DOE Joint Genome Institute"/>
            <person name="Kjaerbolling I."/>
            <person name="Vesth T."/>
            <person name="Frisvad J.C."/>
            <person name="Nybo J.L."/>
            <person name="Theobald S."/>
            <person name="Kildgaard S."/>
            <person name="Isbrandt T."/>
            <person name="Kuo A."/>
            <person name="Sato A."/>
            <person name="Lyhne E.K."/>
            <person name="Kogle M.E."/>
            <person name="Wiebenga A."/>
            <person name="Kun R.S."/>
            <person name="Lubbers R.J."/>
            <person name="Makela M.R."/>
            <person name="Barry K."/>
            <person name="Chovatia M."/>
            <person name="Clum A."/>
            <person name="Daum C."/>
            <person name="Haridas S."/>
            <person name="He G."/>
            <person name="LaButti K."/>
            <person name="Lipzen A."/>
            <person name="Mondo S."/>
            <person name="Riley R."/>
            <person name="Salamov A."/>
            <person name="Simmons B.A."/>
            <person name="Magnuson J.K."/>
            <person name="Henrissat B."/>
            <person name="Mortensen U.H."/>
            <person name="Larsen T.O."/>
            <person name="Devries R.P."/>
            <person name="Grigoriev I.V."/>
            <person name="Machida M."/>
            <person name="Baker S.E."/>
            <person name="Andersen M.R."/>
        </authorList>
    </citation>
    <scope>NUCLEOTIDE SEQUENCE [LARGE SCALE GENOMIC DNA]</scope>
    <source>
        <strain evidence="4">CBS 553.77</strain>
    </source>
</reference>
<dbReference type="Pfam" id="PF12813">
    <property type="entry name" value="XPG_I_2"/>
    <property type="match status" value="1"/>
</dbReference>
<dbReference type="InterPro" id="IPR026832">
    <property type="entry name" value="Asteroid"/>
</dbReference>
<dbReference type="InterPro" id="IPR039436">
    <property type="entry name" value="Asteroid_dom"/>
</dbReference>
<keyword evidence="4" id="KW-1185">Reference proteome</keyword>
<dbReference type="CDD" id="cd18675">
    <property type="entry name" value="PIN_SpAst1-like"/>
    <property type="match status" value="1"/>
</dbReference>
<name>A0A5N6YSN0_9EURO</name>
<evidence type="ECO:0000259" key="2">
    <source>
        <dbReference type="Pfam" id="PF12813"/>
    </source>
</evidence>
<dbReference type="EMBL" id="ML739499">
    <property type="protein sequence ID" value="KAE8348431.1"/>
    <property type="molecule type" value="Genomic_DNA"/>
</dbReference>
<protein>
    <submittedName>
        <fullName evidence="3">XPG domain containing-domain-containing protein</fullName>
    </submittedName>
</protein>
<organism evidence="3 4">
    <name type="scientific">Aspergillus coremiiformis</name>
    <dbReference type="NCBI Taxonomy" id="138285"/>
    <lineage>
        <taxon>Eukaryota</taxon>
        <taxon>Fungi</taxon>
        <taxon>Dikarya</taxon>
        <taxon>Ascomycota</taxon>
        <taxon>Pezizomycotina</taxon>
        <taxon>Eurotiomycetes</taxon>
        <taxon>Eurotiomycetidae</taxon>
        <taxon>Eurotiales</taxon>
        <taxon>Aspergillaceae</taxon>
        <taxon>Aspergillus</taxon>
        <taxon>Aspergillus subgen. Circumdati</taxon>
    </lineage>
</organism>
<accession>A0A5N6YSN0</accession>
<dbReference type="Proteomes" id="UP000327118">
    <property type="component" value="Unassembled WGS sequence"/>
</dbReference>
<proteinExistence type="inferred from homology"/>
<dbReference type="OrthoDB" id="5297549at2759"/>